<name>X6MBA5_RETFI</name>
<sequence>MPKITLNIIYSNLSELLLSKNFPFVSELKFEMRIACIKTFRKIMNTKNNISYLKLFWNKIFIIKNLCLNISTIPIECTQMKKKNEHLYNSSYKLMLYQKHIIVNIKNDFFLLSIVSIIDLVFELLQFGL</sequence>
<dbReference type="AlphaFoldDB" id="X6MBA5"/>
<gene>
    <name evidence="1" type="ORF">RFI_26625</name>
</gene>
<evidence type="ECO:0000313" key="1">
    <source>
        <dbReference type="EMBL" id="ETO10752.1"/>
    </source>
</evidence>
<reference evidence="1 2" key="1">
    <citation type="journal article" date="2013" name="Curr. Biol.">
        <title>The Genome of the Foraminiferan Reticulomyxa filosa.</title>
        <authorList>
            <person name="Glockner G."/>
            <person name="Hulsmann N."/>
            <person name="Schleicher M."/>
            <person name="Noegel A.A."/>
            <person name="Eichinger L."/>
            <person name="Gallinger C."/>
            <person name="Pawlowski J."/>
            <person name="Sierra R."/>
            <person name="Euteneuer U."/>
            <person name="Pillet L."/>
            <person name="Moustafa A."/>
            <person name="Platzer M."/>
            <person name="Groth M."/>
            <person name="Szafranski K."/>
            <person name="Schliwa M."/>
        </authorList>
    </citation>
    <scope>NUCLEOTIDE SEQUENCE [LARGE SCALE GENOMIC DNA]</scope>
</reference>
<accession>X6MBA5</accession>
<dbReference type="EMBL" id="ASPP01023163">
    <property type="protein sequence ID" value="ETO10752.1"/>
    <property type="molecule type" value="Genomic_DNA"/>
</dbReference>
<evidence type="ECO:0000313" key="2">
    <source>
        <dbReference type="Proteomes" id="UP000023152"/>
    </source>
</evidence>
<protein>
    <submittedName>
        <fullName evidence="1">Uncharacterized protein</fullName>
    </submittedName>
</protein>
<keyword evidence="2" id="KW-1185">Reference proteome</keyword>
<proteinExistence type="predicted"/>
<organism evidence="1 2">
    <name type="scientific">Reticulomyxa filosa</name>
    <dbReference type="NCBI Taxonomy" id="46433"/>
    <lineage>
        <taxon>Eukaryota</taxon>
        <taxon>Sar</taxon>
        <taxon>Rhizaria</taxon>
        <taxon>Retaria</taxon>
        <taxon>Foraminifera</taxon>
        <taxon>Monothalamids</taxon>
        <taxon>Reticulomyxidae</taxon>
        <taxon>Reticulomyxa</taxon>
    </lineage>
</organism>
<dbReference type="Proteomes" id="UP000023152">
    <property type="component" value="Unassembled WGS sequence"/>
</dbReference>
<comment type="caution">
    <text evidence="1">The sequence shown here is derived from an EMBL/GenBank/DDBJ whole genome shotgun (WGS) entry which is preliminary data.</text>
</comment>